<comment type="caution">
    <text evidence="1">The sequence shown here is derived from an EMBL/GenBank/DDBJ whole genome shotgun (WGS) entry which is preliminary data.</text>
</comment>
<evidence type="ECO:0000313" key="1">
    <source>
        <dbReference type="EMBL" id="CAF1623839.1"/>
    </source>
</evidence>
<sequence>MNNDKQLQNTIIKIRDDADRFVEKIKNNENLVKEFDWLKNFQTAIKFLSVISQTIGRIHLIRYLFAVYNIFFMESNIVEKSI</sequence>
<evidence type="ECO:0000313" key="2">
    <source>
        <dbReference type="EMBL" id="CAF4516184.1"/>
    </source>
</evidence>
<accession>A0A816CPI5</accession>
<dbReference type="AlphaFoldDB" id="A0A816CPI5"/>
<reference evidence="1" key="1">
    <citation type="submission" date="2021-02" db="EMBL/GenBank/DDBJ databases">
        <authorList>
            <person name="Nowell W R."/>
        </authorList>
    </citation>
    <scope>NUCLEOTIDE SEQUENCE</scope>
</reference>
<name>A0A816CPI5_9BILA</name>
<organism evidence="1 3">
    <name type="scientific">Didymodactylos carnosus</name>
    <dbReference type="NCBI Taxonomy" id="1234261"/>
    <lineage>
        <taxon>Eukaryota</taxon>
        <taxon>Metazoa</taxon>
        <taxon>Spiralia</taxon>
        <taxon>Gnathifera</taxon>
        <taxon>Rotifera</taxon>
        <taxon>Eurotatoria</taxon>
        <taxon>Bdelloidea</taxon>
        <taxon>Philodinida</taxon>
        <taxon>Philodinidae</taxon>
        <taxon>Didymodactylos</taxon>
    </lineage>
</organism>
<keyword evidence="3" id="KW-1185">Reference proteome</keyword>
<dbReference type="Proteomes" id="UP000681722">
    <property type="component" value="Unassembled WGS sequence"/>
</dbReference>
<proteinExistence type="predicted"/>
<dbReference type="EMBL" id="CAJOBC010108817">
    <property type="protein sequence ID" value="CAF4516184.1"/>
    <property type="molecule type" value="Genomic_DNA"/>
</dbReference>
<dbReference type="Proteomes" id="UP000663829">
    <property type="component" value="Unassembled WGS sequence"/>
</dbReference>
<dbReference type="EMBL" id="CAJNOQ010041483">
    <property type="protein sequence ID" value="CAF1623839.1"/>
    <property type="molecule type" value="Genomic_DNA"/>
</dbReference>
<gene>
    <name evidence="1" type="ORF">GPM918_LOCUS43904</name>
    <name evidence="2" type="ORF">SRO942_LOCUS45549</name>
</gene>
<protein>
    <submittedName>
        <fullName evidence="1">Uncharacterized protein</fullName>
    </submittedName>
</protein>
<evidence type="ECO:0000313" key="3">
    <source>
        <dbReference type="Proteomes" id="UP000663829"/>
    </source>
</evidence>